<dbReference type="AlphaFoldDB" id="A0AA47P2H7"/>
<proteinExistence type="predicted"/>
<dbReference type="PANTHER" id="PTHR37984:SF11">
    <property type="entry name" value="INTEGRASE CATALYTIC DOMAIN-CONTAINING PROTEIN"/>
    <property type="match status" value="1"/>
</dbReference>
<dbReference type="Pfam" id="PF17921">
    <property type="entry name" value="Integrase_H2C2"/>
    <property type="match status" value="1"/>
</dbReference>
<name>A0AA47P2H7_MERPO</name>
<evidence type="ECO:0000313" key="3">
    <source>
        <dbReference type="EMBL" id="KAK0144487.1"/>
    </source>
</evidence>
<gene>
    <name evidence="3" type="ORF">N1851_017148</name>
</gene>
<comment type="caution">
    <text evidence="3">The sequence shown here is derived from an EMBL/GenBank/DDBJ whole genome shotgun (WGS) entry which is preliminary data.</text>
</comment>
<evidence type="ECO:0000259" key="2">
    <source>
        <dbReference type="Pfam" id="PF17921"/>
    </source>
</evidence>
<dbReference type="EMBL" id="JAOPHQ010003132">
    <property type="protein sequence ID" value="KAK0144487.1"/>
    <property type="molecule type" value="Genomic_DNA"/>
</dbReference>
<protein>
    <recommendedName>
        <fullName evidence="1">Gypsy retrotransposon integrase-like protein 1</fullName>
    </recommendedName>
</protein>
<dbReference type="InterPro" id="IPR041588">
    <property type="entry name" value="Integrase_H2C2"/>
</dbReference>
<reference evidence="3" key="1">
    <citation type="journal article" date="2023" name="Front. Mar. Sci.">
        <title>A new Merluccius polli reference genome to investigate the effects of global change in West African waters.</title>
        <authorList>
            <person name="Mateo J.L."/>
            <person name="Blanco-Fernandez C."/>
            <person name="Garcia-Vazquez E."/>
            <person name="Machado-Schiaffino G."/>
        </authorList>
    </citation>
    <scope>NUCLEOTIDE SEQUENCE</scope>
    <source>
        <strain evidence="3">C29</strain>
        <tissue evidence="3">Fin</tissue>
    </source>
</reference>
<dbReference type="Proteomes" id="UP001174136">
    <property type="component" value="Unassembled WGS sequence"/>
</dbReference>
<dbReference type="PANTHER" id="PTHR37984">
    <property type="entry name" value="PROTEIN CBG26694"/>
    <property type="match status" value="1"/>
</dbReference>
<accession>A0AA47P2H7</accession>
<keyword evidence="4" id="KW-1185">Reference proteome</keyword>
<dbReference type="Gene3D" id="1.10.340.70">
    <property type="match status" value="1"/>
</dbReference>
<evidence type="ECO:0000313" key="4">
    <source>
        <dbReference type="Proteomes" id="UP001174136"/>
    </source>
</evidence>
<evidence type="ECO:0000256" key="1">
    <source>
        <dbReference type="ARBA" id="ARBA00039658"/>
    </source>
</evidence>
<feature type="domain" description="Integrase zinc-binding" evidence="2">
    <location>
        <begin position="162"/>
        <end position="213"/>
    </location>
</feature>
<sequence length="323" mass="35499">MMSPTIVDACGTAAQSTPLISGSTASAPEGLTSPLINPPGLVVGGVSLKLLLLGSSNFLYELAVGVFTFVEELFQLRLILELVLSLEEMAGDSLVMPLKSESFKMMPPSISFLGCACFVYTSNKVTGDTQHAEILKKFRQISGELTVSLSDDIILRGTRIVIPASLEQRVLQLAHEGHQGIIKTKTLLRSKVWFPNIGQKAESIVKNCLARQANTLVTQSEPLRMSELPEAPWHICADFYNKRTPPYNSEPYTVSEVKGSMVTATKDGQSITRNSSFSKKINAETQDVQTDLDDLVNDTVVVATPRYPSRIYRQLPSHLKYYE</sequence>
<organism evidence="3 4">
    <name type="scientific">Merluccius polli</name>
    <name type="common">Benguela hake</name>
    <name type="synonym">Merluccius cadenati</name>
    <dbReference type="NCBI Taxonomy" id="89951"/>
    <lineage>
        <taxon>Eukaryota</taxon>
        <taxon>Metazoa</taxon>
        <taxon>Chordata</taxon>
        <taxon>Craniata</taxon>
        <taxon>Vertebrata</taxon>
        <taxon>Euteleostomi</taxon>
        <taxon>Actinopterygii</taxon>
        <taxon>Neopterygii</taxon>
        <taxon>Teleostei</taxon>
        <taxon>Neoteleostei</taxon>
        <taxon>Acanthomorphata</taxon>
        <taxon>Zeiogadaria</taxon>
        <taxon>Gadariae</taxon>
        <taxon>Gadiformes</taxon>
        <taxon>Gadoidei</taxon>
        <taxon>Merlucciidae</taxon>
        <taxon>Merluccius</taxon>
    </lineage>
</organism>
<dbReference type="InterPro" id="IPR050951">
    <property type="entry name" value="Retrovirus_Pol_polyprotein"/>
</dbReference>